<name>A0ABY8UD23_TETOB</name>
<evidence type="ECO:0000313" key="5">
    <source>
        <dbReference type="EMBL" id="WIA19070.1"/>
    </source>
</evidence>
<dbReference type="EMBL" id="CP126217">
    <property type="protein sequence ID" value="WIA19070.1"/>
    <property type="molecule type" value="Genomic_DNA"/>
</dbReference>
<dbReference type="SUPFAM" id="SSF51905">
    <property type="entry name" value="FAD/NAD(P)-binding domain"/>
    <property type="match status" value="1"/>
</dbReference>
<keyword evidence="2" id="KW-0503">Monooxygenase</keyword>
<evidence type="ECO:0000256" key="1">
    <source>
        <dbReference type="ARBA" id="ARBA00023002"/>
    </source>
</evidence>
<feature type="compositionally biased region" description="Low complexity" evidence="3">
    <location>
        <begin position="109"/>
        <end position="124"/>
    </location>
</feature>
<accession>A0ABY8UD23</accession>
<proteinExistence type="predicted"/>
<dbReference type="PANTHER" id="PTHR13789">
    <property type="entry name" value="MONOOXYGENASE"/>
    <property type="match status" value="1"/>
</dbReference>
<dbReference type="InterPro" id="IPR036188">
    <property type="entry name" value="FAD/NAD-bd_sf"/>
</dbReference>
<keyword evidence="1" id="KW-0560">Oxidoreductase</keyword>
<gene>
    <name evidence="5" type="ORF">OEZ85_003725</name>
</gene>
<dbReference type="PANTHER" id="PTHR13789:SF309">
    <property type="entry name" value="PUTATIVE (AFU_ORTHOLOGUE AFUA_6G14510)-RELATED"/>
    <property type="match status" value="1"/>
</dbReference>
<evidence type="ECO:0000256" key="3">
    <source>
        <dbReference type="SAM" id="MobiDB-lite"/>
    </source>
</evidence>
<feature type="domain" description="FAD-binding" evidence="4">
    <location>
        <begin position="18"/>
        <end position="341"/>
    </location>
</feature>
<dbReference type="InterPro" id="IPR050493">
    <property type="entry name" value="FAD-dep_Monooxygenase_BioMet"/>
</dbReference>
<evidence type="ECO:0000256" key="2">
    <source>
        <dbReference type="ARBA" id="ARBA00023033"/>
    </source>
</evidence>
<feature type="region of interest" description="Disordered" evidence="3">
    <location>
        <begin position="102"/>
        <end position="132"/>
    </location>
</feature>
<dbReference type="Proteomes" id="UP001244341">
    <property type="component" value="Chromosome 10b"/>
</dbReference>
<organism evidence="5 6">
    <name type="scientific">Tetradesmus obliquus</name>
    <name type="common">Green alga</name>
    <name type="synonym">Acutodesmus obliquus</name>
    <dbReference type="NCBI Taxonomy" id="3088"/>
    <lineage>
        <taxon>Eukaryota</taxon>
        <taxon>Viridiplantae</taxon>
        <taxon>Chlorophyta</taxon>
        <taxon>core chlorophytes</taxon>
        <taxon>Chlorophyceae</taxon>
        <taxon>CS clade</taxon>
        <taxon>Sphaeropleales</taxon>
        <taxon>Scenedesmaceae</taxon>
        <taxon>Tetradesmus</taxon>
    </lineage>
</organism>
<dbReference type="PRINTS" id="PR00420">
    <property type="entry name" value="RNGMNOXGNASE"/>
</dbReference>
<protein>
    <recommendedName>
        <fullName evidence="4">FAD-binding domain-containing protein</fullName>
    </recommendedName>
</protein>
<reference evidence="5 6" key="1">
    <citation type="submission" date="2023-05" db="EMBL/GenBank/DDBJ databases">
        <title>A 100% complete, gapless, phased diploid assembly of the Scenedesmus obliquus UTEX 3031 genome.</title>
        <authorList>
            <person name="Biondi T.C."/>
            <person name="Hanschen E.R."/>
            <person name="Kwon T."/>
            <person name="Eng W."/>
            <person name="Kruse C.P.S."/>
            <person name="Koehler S.I."/>
            <person name="Kunde Y."/>
            <person name="Gleasner C.D."/>
            <person name="You Mak K.T."/>
            <person name="Polle J."/>
            <person name="Hovde B.T."/>
            <person name="Starkenburg S.R."/>
        </authorList>
    </citation>
    <scope>NUCLEOTIDE SEQUENCE [LARGE SCALE GENOMIC DNA]</scope>
    <source>
        <strain evidence="5 6">DOE0152z</strain>
    </source>
</reference>
<dbReference type="Gene3D" id="3.50.50.60">
    <property type="entry name" value="FAD/NAD(P)-binding domain"/>
    <property type="match status" value="1"/>
</dbReference>
<keyword evidence="6" id="KW-1185">Reference proteome</keyword>
<evidence type="ECO:0000313" key="6">
    <source>
        <dbReference type="Proteomes" id="UP001244341"/>
    </source>
</evidence>
<evidence type="ECO:0000259" key="4">
    <source>
        <dbReference type="Pfam" id="PF01494"/>
    </source>
</evidence>
<sequence>MVFEAAHAIKEVGAGISLAPNGMRVLDSLGLAQKVAADVGEPIHTMHASRPDERTIVEFPTMAMERFGLPMIGVRRFRLLNVLLEAMQAADIPLQLGKRLHEIHQPPGSSSSDNSSSSSSSSSSTGPATLVFEDGSSSEADLVVGCDGLRSRTRAIVKGGAEPPPKYTGEEIVFAVTMDRNHDLVPPNTCRMVYGPGHKHFGTYGLGSDCSWFTSTARSSSSDSWGPVADAAAIEAVKSELADKFKGWGLVQRMLEREVAVMIRVGVFDRDPTPTWSSGVITLLGDAASPIPPNLGQGGNKALEDAGVLAACLARHQSNIHAALKQYESLRSKRAAALLRHSRSASSVANLQNPLAAAARDVLLRGIVATKGTIPSDWMWQYDCETAVAQG</sequence>
<dbReference type="Pfam" id="PF01494">
    <property type="entry name" value="FAD_binding_3"/>
    <property type="match status" value="1"/>
</dbReference>
<dbReference type="InterPro" id="IPR002938">
    <property type="entry name" value="FAD-bd"/>
</dbReference>